<accession>A0ABW7G9E6</accession>
<gene>
    <name evidence="1" type="ORF">ACG00X_17250</name>
</gene>
<organism evidence="1 2">
    <name type="scientific">Pelomonas nitida</name>
    <dbReference type="NCBI Taxonomy" id="3299027"/>
    <lineage>
        <taxon>Bacteria</taxon>
        <taxon>Pseudomonadati</taxon>
        <taxon>Pseudomonadota</taxon>
        <taxon>Betaproteobacteria</taxon>
        <taxon>Burkholderiales</taxon>
        <taxon>Sphaerotilaceae</taxon>
        <taxon>Roseateles</taxon>
    </lineage>
</organism>
<protein>
    <recommendedName>
        <fullName evidence="3">Lipoprotein</fullName>
    </recommendedName>
</protein>
<evidence type="ECO:0000313" key="1">
    <source>
        <dbReference type="EMBL" id="MFG6458590.1"/>
    </source>
</evidence>
<name>A0ABW7G9E6_9BURK</name>
<sequence>MRSLLPVGFALGLAGLCACQPALNWREVRPTGAGAVALFPCKPEVDQRPGMGLAQCEAAGRRFSLAWADTPDASQTGAALQAMSQALAAKLGQALPAAQPLQVRGMTPLPQAAQYRLDAPAGVHRLAVFAHGGRVYQALVSGSPDEASAWDSFVAGLGVEAAR</sequence>
<reference evidence="1 2" key="1">
    <citation type="submission" date="2024-09" db="EMBL/GenBank/DDBJ databases">
        <title>Novel species of the genus Pelomonas and Roseateles isolated from streams.</title>
        <authorList>
            <person name="Lu H."/>
        </authorList>
    </citation>
    <scope>NUCLEOTIDE SEQUENCE [LARGE SCALE GENOMIC DNA]</scope>
    <source>
        <strain evidence="1 2">BYS96W</strain>
    </source>
</reference>
<dbReference type="RefSeq" id="WP_394489705.1">
    <property type="nucleotide sequence ID" value="NZ_JBIGIA010000013.1"/>
</dbReference>
<dbReference type="EMBL" id="JBIGIA010000013">
    <property type="protein sequence ID" value="MFG6458590.1"/>
    <property type="molecule type" value="Genomic_DNA"/>
</dbReference>
<evidence type="ECO:0000313" key="2">
    <source>
        <dbReference type="Proteomes" id="UP001606305"/>
    </source>
</evidence>
<comment type="caution">
    <text evidence="1">The sequence shown here is derived from an EMBL/GenBank/DDBJ whole genome shotgun (WGS) entry which is preliminary data.</text>
</comment>
<keyword evidence="2" id="KW-1185">Reference proteome</keyword>
<dbReference type="PROSITE" id="PS51257">
    <property type="entry name" value="PROKAR_LIPOPROTEIN"/>
    <property type="match status" value="1"/>
</dbReference>
<evidence type="ECO:0008006" key="3">
    <source>
        <dbReference type="Google" id="ProtNLM"/>
    </source>
</evidence>
<proteinExistence type="predicted"/>
<dbReference type="Proteomes" id="UP001606305">
    <property type="component" value="Unassembled WGS sequence"/>
</dbReference>